<evidence type="ECO:0000313" key="3">
    <source>
        <dbReference type="Proteomes" id="UP000886750"/>
    </source>
</evidence>
<feature type="transmembrane region" description="Helical" evidence="1">
    <location>
        <begin position="12"/>
        <end position="35"/>
    </location>
</feature>
<dbReference type="AlphaFoldDB" id="A0A9D1ZXL1"/>
<keyword evidence="1" id="KW-1133">Transmembrane helix</keyword>
<protein>
    <recommendedName>
        <fullName evidence="4">PCI domain-containing protein</fullName>
    </recommendedName>
</protein>
<reference evidence="2" key="2">
    <citation type="submission" date="2021-04" db="EMBL/GenBank/DDBJ databases">
        <authorList>
            <person name="Gilroy R."/>
        </authorList>
    </citation>
    <scope>NUCLEOTIDE SEQUENCE</scope>
    <source>
        <strain evidence="2">1345</strain>
    </source>
</reference>
<comment type="caution">
    <text evidence="2">The sequence shown here is derived from an EMBL/GenBank/DDBJ whole genome shotgun (WGS) entry which is preliminary data.</text>
</comment>
<name>A0A9D1ZXL1_9FIRM</name>
<dbReference type="InterPro" id="IPR029040">
    <property type="entry name" value="RPABC4/Spt4"/>
</dbReference>
<dbReference type="EMBL" id="DXCQ01000061">
    <property type="protein sequence ID" value="HIY97333.1"/>
    <property type="molecule type" value="Genomic_DNA"/>
</dbReference>
<evidence type="ECO:0000313" key="2">
    <source>
        <dbReference type="EMBL" id="HIY97333.1"/>
    </source>
</evidence>
<dbReference type="Proteomes" id="UP000886750">
    <property type="component" value="Unassembled WGS sequence"/>
</dbReference>
<evidence type="ECO:0000256" key="1">
    <source>
        <dbReference type="SAM" id="Phobius"/>
    </source>
</evidence>
<organism evidence="2 3">
    <name type="scientific">Candidatus Borkfalkia excrementigallinarum</name>
    <dbReference type="NCBI Taxonomy" id="2838506"/>
    <lineage>
        <taxon>Bacteria</taxon>
        <taxon>Bacillati</taxon>
        <taxon>Bacillota</taxon>
        <taxon>Clostridia</taxon>
        <taxon>Christensenellales</taxon>
        <taxon>Christensenellaceae</taxon>
        <taxon>Candidatus Borkfalkia</taxon>
    </lineage>
</organism>
<feature type="transmembrane region" description="Helical" evidence="1">
    <location>
        <begin position="41"/>
        <end position="62"/>
    </location>
</feature>
<accession>A0A9D1ZXL1</accession>
<proteinExistence type="predicted"/>
<keyword evidence="1" id="KW-0472">Membrane</keyword>
<keyword evidence="1" id="KW-0812">Transmembrane</keyword>
<gene>
    <name evidence="2" type="ORF">H9729_06560</name>
</gene>
<dbReference type="Gene3D" id="2.20.28.30">
    <property type="entry name" value="RNA polymerase ii, chain L"/>
    <property type="match status" value="1"/>
</dbReference>
<evidence type="ECO:0008006" key="4">
    <source>
        <dbReference type="Google" id="ProtNLM"/>
    </source>
</evidence>
<reference evidence="2" key="1">
    <citation type="journal article" date="2021" name="PeerJ">
        <title>Extensive microbial diversity within the chicken gut microbiome revealed by metagenomics and culture.</title>
        <authorList>
            <person name="Gilroy R."/>
            <person name="Ravi A."/>
            <person name="Getino M."/>
            <person name="Pursley I."/>
            <person name="Horton D.L."/>
            <person name="Alikhan N.F."/>
            <person name="Baker D."/>
            <person name="Gharbi K."/>
            <person name="Hall N."/>
            <person name="Watson M."/>
            <person name="Adriaenssens E.M."/>
            <person name="Foster-Nyarko E."/>
            <person name="Jarju S."/>
            <person name="Secka A."/>
            <person name="Antonio M."/>
            <person name="Oren A."/>
            <person name="Chaudhuri R.R."/>
            <person name="La Ragione R."/>
            <person name="Hildebrand F."/>
            <person name="Pallen M.J."/>
        </authorList>
    </citation>
    <scope>NUCLEOTIDE SEQUENCE</scope>
    <source>
        <strain evidence="2">1345</strain>
    </source>
</reference>
<sequence length="166" mass="18365">MGPIRKALRSALTLSLILTFCLPIGGAMLGVGLGFGLVPVWAIGIALMVTGFYGCPIAWVSYGNKRSLLRLVQAVEEENIYEVRELAAQLGLSEKEVRNRIDVCFNKRYLVGYKREADGLVLNENRALREREHAETCPYCGAKFSYKAGDDLKCPYCGSAIERKKA</sequence>
<dbReference type="SUPFAM" id="SSF63393">
    <property type="entry name" value="RNA polymerase subunits"/>
    <property type="match status" value="1"/>
</dbReference>